<organism evidence="2 3">
    <name type="scientific">Buttiauxella noackiae ATCC 51607</name>
    <dbReference type="NCBI Taxonomy" id="1354255"/>
    <lineage>
        <taxon>Bacteria</taxon>
        <taxon>Pseudomonadati</taxon>
        <taxon>Pseudomonadota</taxon>
        <taxon>Gammaproteobacteria</taxon>
        <taxon>Enterobacterales</taxon>
        <taxon>Enterobacteriaceae</taxon>
        <taxon>Buttiauxella</taxon>
    </lineage>
</organism>
<dbReference type="GO" id="GO:0007155">
    <property type="term" value="P:cell adhesion"/>
    <property type="evidence" value="ECO:0007669"/>
    <property type="project" value="InterPro"/>
</dbReference>
<proteinExistence type="predicted"/>
<evidence type="ECO:0000256" key="1">
    <source>
        <dbReference type="SAM" id="SignalP"/>
    </source>
</evidence>
<dbReference type="EMBL" id="LXEO01000005">
    <property type="protein sequence ID" value="OAT21571.1"/>
    <property type="molecule type" value="Genomic_DNA"/>
</dbReference>
<dbReference type="SUPFAM" id="SSF49401">
    <property type="entry name" value="Bacterial adhesins"/>
    <property type="match status" value="1"/>
</dbReference>
<evidence type="ECO:0000313" key="2">
    <source>
        <dbReference type="EMBL" id="OAT21571.1"/>
    </source>
</evidence>
<reference evidence="2 3" key="1">
    <citation type="submission" date="2016-04" db="EMBL/GenBank/DDBJ databases">
        <title>ATOL: Assembling a taxonomically balanced genome-scale reconstruction of the evolutionary history of the Enterobacteriaceae.</title>
        <authorList>
            <person name="Plunkett G.III."/>
            <person name="Neeno-Eckwall E.C."/>
            <person name="Glasner J.D."/>
            <person name="Perna N.T."/>
        </authorList>
    </citation>
    <scope>NUCLEOTIDE SEQUENCE [LARGE SCALE GENOMIC DNA]</scope>
    <source>
        <strain evidence="2 3">ATCC 51607</strain>
    </source>
</reference>
<feature type="signal peptide" evidence="1">
    <location>
        <begin position="1"/>
        <end position="21"/>
    </location>
</feature>
<sequence>MNRWVWFCLLTGLFLADFAQADTIQISTPGRMKVSGEIIESTCAIDNEKNYQPADSVLDKKELITNNKNILSAQALHIHLIDCSLRSEVSPAIYYHNAEITFVSEGVSNHSKVGNTDNKALGISLEPKYGTLVEFGKSSPDYQFIDEDNNINLQLLLVSKENRSQESLFHATLRIYMAYI</sequence>
<dbReference type="InterPro" id="IPR036937">
    <property type="entry name" value="Adhesion_dom_fimbrial_sf"/>
</dbReference>
<dbReference type="InterPro" id="IPR008966">
    <property type="entry name" value="Adhesion_dom_sf"/>
</dbReference>
<accession>A0A1B7I0J5</accession>
<dbReference type="GO" id="GO:0009289">
    <property type="term" value="C:pilus"/>
    <property type="evidence" value="ECO:0007669"/>
    <property type="project" value="InterPro"/>
</dbReference>
<dbReference type="AlphaFoldDB" id="A0A1B7I0J5"/>
<dbReference type="PATRIC" id="fig|1354255.3.peg.315"/>
<comment type="caution">
    <text evidence="2">The sequence shown here is derived from an EMBL/GenBank/DDBJ whole genome shotgun (WGS) entry which is preliminary data.</text>
</comment>
<keyword evidence="3" id="KW-1185">Reference proteome</keyword>
<dbReference type="Proteomes" id="UP000078286">
    <property type="component" value="Unassembled WGS sequence"/>
</dbReference>
<protein>
    <submittedName>
        <fullName evidence="2">Adhesin</fullName>
    </submittedName>
</protein>
<dbReference type="Gene3D" id="2.60.40.1090">
    <property type="entry name" value="Fimbrial-type adhesion domain"/>
    <property type="match status" value="1"/>
</dbReference>
<gene>
    <name evidence="2" type="ORF">M979_0308</name>
</gene>
<dbReference type="RefSeq" id="WP_064553316.1">
    <property type="nucleotide sequence ID" value="NZ_LXEO01000005.1"/>
</dbReference>
<keyword evidence="1" id="KW-0732">Signal</keyword>
<feature type="chain" id="PRO_5008593533" evidence="1">
    <location>
        <begin position="22"/>
        <end position="180"/>
    </location>
</feature>
<evidence type="ECO:0000313" key="3">
    <source>
        <dbReference type="Proteomes" id="UP000078286"/>
    </source>
</evidence>
<name>A0A1B7I0J5_9ENTR</name>